<evidence type="ECO:0000313" key="2">
    <source>
        <dbReference type="Proteomes" id="UP000007266"/>
    </source>
</evidence>
<evidence type="ECO:0000313" key="1">
    <source>
        <dbReference type="EMBL" id="EEZ98913.1"/>
    </source>
</evidence>
<proteinExistence type="predicted"/>
<dbReference type="OMA" id="FMDVQKT"/>
<dbReference type="Pfam" id="PF06413">
    <property type="entry name" value="Neugrin"/>
    <property type="match status" value="1"/>
</dbReference>
<name>D6WAZ3_TRICA</name>
<dbReference type="PANTHER" id="PTHR13475:SF3">
    <property type="entry name" value="NEUGRIN"/>
    <property type="match status" value="1"/>
</dbReference>
<dbReference type="eggNOG" id="ENOG502S1S4">
    <property type="taxonomic scope" value="Eukaryota"/>
</dbReference>
<sequence>MLFLRKLVSPSPCVCVNFVRHAKRIVDPGIRRRKELLQLDESEEIDDFDDFETDFMEVHKSHKQHLREAEVEREKMKYHIVKQRYFKEKFPNFLTWHDKEQIRYLYRTDPNEWTIERLSESFPALPEVIKKIIKSNWDKPSQNKITNHDTAVQNNWKLFKNGKMGDLPADLAQHLNKFTNRALNLNQFKLPDFKTNVVTVGKKIGTEFSDIVTSYGGSHQNEDEKLEIEAKTLPDKKSKSRKPVTLNQLQVKLVKRAELGKQIDENEKCIVSSVKTEEEKIEVKHDLVDLSHNKFQTGVQLHKKEEKDLSHLNYPEVITIPKSALKKGCIYKLNDCYYDDDGEFLYRVPGMSQ</sequence>
<dbReference type="AlphaFoldDB" id="D6WAZ3"/>
<reference evidence="1 2" key="2">
    <citation type="journal article" date="2010" name="Nucleic Acids Res.">
        <title>BeetleBase in 2010: revisions to provide comprehensive genomic information for Tribolium castaneum.</title>
        <authorList>
            <person name="Kim H.S."/>
            <person name="Murphy T."/>
            <person name="Xia J."/>
            <person name="Caragea D."/>
            <person name="Park Y."/>
            <person name="Beeman R.W."/>
            <person name="Lorenzen M.D."/>
            <person name="Butcher S."/>
            <person name="Manak J.R."/>
            <person name="Brown S.J."/>
        </authorList>
    </citation>
    <scope>GENOME REANNOTATION</scope>
    <source>
        <strain evidence="1 2">Georgia GA2</strain>
    </source>
</reference>
<dbReference type="Proteomes" id="UP000007266">
    <property type="component" value="Linkage group 2"/>
</dbReference>
<reference evidence="1 2" key="1">
    <citation type="journal article" date="2008" name="Nature">
        <title>The genome of the model beetle and pest Tribolium castaneum.</title>
        <authorList>
            <consortium name="Tribolium Genome Sequencing Consortium"/>
            <person name="Richards S."/>
            <person name="Gibbs R.A."/>
            <person name="Weinstock G.M."/>
            <person name="Brown S.J."/>
            <person name="Denell R."/>
            <person name="Beeman R.W."/>
            <person name="Gibbs R."/>
            <person name="Beeman R.W."/>
            <person name="Brown S.J."/>
            <person name="Bucher G."/>
            <person name="Friedrich M."/>
            <person name="Grimmelikhuijzen C.J."/>
            <person name="Klingler M."/>
            <person name="Lorenzen M."/>
            <person name="Richards S."/>
            <person name="Roth S."/>
            <person name="Schroder R."/>
            <person name="Tautz D."/>
            <person name="Zdobnov E.M."/>
            <person name="Muzny D."/>
            <person name="Gibbs R.A."/>
            <person name="Weinstock G.M."/>
            <person name="Attaway T."/>
            <person name="Bell S."/>
            <person name="Buhay C.J."/>
            <person name="Chandrabose M.N."/>
            <person name="Chavez D."/>
            <person name="Clerk-Blankenburg K.P."/>
            <person name="Cree A."/>
            <person name="Dao M."/>
            <person name="Davis C."/>
            <person name="Chacko J."/>
            <person name="Dinh H."/>
            <person name="Dugan-Rocha S."/>
            <person name="Fowler G."/>
            <person name="Garner T.T."/>
            <person name="Garnes J."/>
            <person name="Gnirke A."/>
            <person name="Hawes A."/>
            <person name="Hernandez J."/>
            <person name="Hines S."/>
            <person name="Holder M."/>
            <person name="Hume J."/>
            <person name="Jhangiani S.N."/>
            <person name="Joshi V."/>
            <person name="Khan Z.M."/>
            <person name="Jackson L."/>
            <person name="Kovar C."/>
            <person name="Kowis A."/>
            <person name="Lee S."/>
            <person name="Lewis L.R."/>
            <person name="Margolis J."/>
            <person name="Morgan M."/>
            <person name="Nazareth L.V."/>
            <person name="Nguyen N."/>
            <person name="Okwuonu G."/>
            <person name="Parker D."/>
            <person name="Richards S."/>
            <person name="Ruiz S.J."/>
            <person name="Santibanez J."/>
            <person name="Savard J."/>
            <person name="Scherer S.E."/>
            <person name="Schneider B."/>
            <person name="Sodergren E."/>
            <person name="Tautz D."/>
            <person name="Vattahil S."/>
            <person name="Villasana D."/>
            <person name="White C.S."/>
            <person name="Wright R."/>
            <person name="Park Y."/>
            <person name="Beeman R.W."/>
            <person name="Lord J."/>
            <person name="Oppert B."/>
            <person name="Lorenzen M."/>
            <person name="Brown S."/>
            <person name="Wang L."/>
            <person name="Savard J."/>
            <person name="Tautz D."/>
            <person name="Richards S."/>
            <person name="Weinstock G."/>
            <person name="Gibbs R.A."/>
            <person name="Liu Y."/>
            <person name="Worley K."/>
            <person name="Weinstock G."/>
            <person name="Elsik C.G."/>
            <person name="Reese J.T."/>
            <person name="Elhaik E."/>
            <person name="Landan G."/>
            <person name="Graur D."/>
            <person name="Arensburger P."/>
            <person name="Atkinson P."/>
            <person name="Beeman R.W."/>
            <person name="Beidler J."/>
            <person name="Brown S.J."/>
            <person name="Demuth J.P."/>
            <person name="Drury D.W."/>
            <person name="Du Y.Z."/>
            <person name="Fujiwara H."/>
            <person name="Lorenzen M."/>
            <person name="Maselli V."/>
            <person name="Osanai M."/>
            <person name="Park Y."/>
            <person name="Robertson H.M."/>
            <person name="Tu Z."/>
            <person name="Wang J.J."/>
            <person name="Wang S."/>
            <person name="Richards S."/>
            <person name="Song H."/>
            <person name="Zhang L."/>
            <person name="Sodergren E."/>
            <person name="Werner D."/>
            <person name="Stanke M."/>
            <person name="Morgenstern B."/>
            <person name="Solovyev V."/>
            <person name="Kosarev P."/>
            <person name="Brown G."/>
            <person name="Chen H.C."/>
            <person name="Ermolaeva O."/>
            <person name="Hlavina W."/>
            <person name="Kapustin Y."/>
            <person name="Kiryutin B."/>
            <person name="Kitts P."/>
            <person name="Maglott D."/>
            <person name="Pruitt K."/>
            <person name="Sapojnikov V."/>
            <person name="Souvorov A."/>
            <person name="Mackey A.J."/>
            <person name="Waterhouse R.M."/>
            <person name="Wyder S."/>
            <person name="Zdobnov E.M."/>
            <person name="Zdobnov E.M."/>
            <person name="Wyder S."/>
            <person name="Kriventseva E.V."/>
            <person name="Kadowaki T."/>
            <person name="Bork P."/>
            <person name="Aranda M."/>
            <person name="Bao R."/>
            <person name="Beermann A."/>
            <person name="Berns N."/>
            <person name="Bolognesi R."/>
            <person name="Bonneton F."/>
            <person name="Bopp D."/>
            <person name="Brown S.J."/>
            <person name="Bucher G."/>
            <person name="Butts T."/>
            <person name="Chaumot A."/>
            <person name="Denell R.E."/>
            <person name="Ferrier D.E."/>
            <person name="Friedrich M."/>
            <person name="Gordon C.M."/>
            <person name="Jindra M."/>
            <person name="Klingler M."/>
            <person name="Lan Q."/>
            <person name="Lattorff H.M."/>
            <person name="Laudet V."/>
            <person name="von Levetsow C."/>
            <person name="Liu Z."/>
            <person name="Lutz R."/>
            <person name="Lynch J.A."/>
            <person name="da Fonseca R.N."/>
            <person name="Posnien N."/>
            <person name="Reuter R."/>
            <person name="Roth S."/>
            <person name="Savard J."/>
            <person name="Schinko J.B."/>
            <person name="Schmitt C."/>
            <person name="Schoppmeier M."/>
            <person name="Schroder R."/>
            <person name="Shippy T.D."/>
            <person name="Simonnet F."/>
            <person name="Marques-Souza H."/>
            <person name="Tautz D."/>
            <person name="Tomoyasu Y."/>
            <person name="Trauner J."/>
            <person name="Van der Zee M."/>
            <person name="Vervoort M."/>
            <person name="Wittkopp N."/>
            <person name="Wimmer E.A."/>
            <person name="Yang X."/>
            <person name="Jones A.K."/>
            <person name="Sattelle D.B."/>
            <person name="Ebert P.R."/>
            <person name="Nelson D."/>
            <person name="Scott J.G."/>
            <person name="Beeman R.W."/>
            <person name="Muthukrishnan S."/>
            <person name="Kramer K.J."/>
            <person name="Arakane Y."/>
            <person name="Beeman R.W."/>
            <person name="Zhu Q."/>
            <person name="Hogenkamp D."/>
            <person name="Dixit R."/>
            <person name="Oppert B."/>
            <person name="Jiang H."/>
            <person name="Zou Z."/>
            <person name="Marshall J."/>
            <person name="Elpidina E."/>
            <person name="Vinokurov K."/>
            <person name="Oppert C."/>
            <person name="Zou Z."/>
            <person name="Evans J."/>
            <person name="Lu Z."/>
            <person name="Zhao P."/>
            <person name="Sumathipala N."/>
            <person name="Altincicek B."/>
            <person name="Vilcinskas A."/>
            <person name="Williams M."/>
            <person name="Hultmark D."/>
            <person name="Hetru C."/>
            <person name="Jiang H."/>
            <person name="Grimmelikhuijzen C.J."/>
            <person name="Hauser F."/>
            <person name="Cazzamali G."/>
            <person name="Williamson M."/>
            <person name="Park Y."/>
            <person name="Li B."/>
            <person name="Tanaka Y."/>
            <person name="Predel R."/>
            <person name="Neupert S."/>
            <person name="Schachtner J."/>
            <person name="Verleyen P."/>
            <person name="Raible F."/>
            <person name="Bork P."/>
            <person name="Friedrich M."/>
            <person name="Walden K.K."/>
            <person name="Robertson H.M."/>
            <person name="Angeli S."/>
            <person name="Foret S."/>
            <person name="Bucher G."/>
            <person name="Schuetz S."/>
            <person name="Maleszka R."/>
            <person name="Wimmer E.A."/>
            <person name="Beeman R.W."/>
            <person name="Lorenzen M."/>
            <person name="Tomoyasu Y."/>
            <person name="Miller S.C."/>
            <person name="Grossmann D."/>
            <person name="Bucher G."/>
        </authorList>
    </citation>
    <scope>NUCLEOTIDE SEQUENCE [LARGE SCALE GENOMIC DNA]</scope>
    <source>
        <strain evidence="1 2">Georgia GA2</strain>
    </source>
</reference>
<dbReference type="HOGENOM" id="CLU_750557_0_0_1"/>
<dbReference type="KEGG" id="tca:659761"/>
<organism evidence="1 2">
    <name type="scientific">Tribolium castaneum</name>
    <name type="common">Red flour beetle</name>
    <dbReference type="NCBI Taxonomy" id="7070"/>
    <lineage>
        <taxon>Eukaryota</taxon>
        <taxon>Metazoa</taxon>
        <taxon>Ecdysozoa</taxon>
        <taxon>Arthropoda</taxon>
        <taxon>Hexapoda</taxon>
        <taxon>Insecta</taxon>
        <taxon>Pterygota</taxon>
        <taxon>Neoptera</taxon>
        <taxon>Endopterygota</taxon>
        <taxon>Coleoptera</taxon>
        <taxon>Polyphaga</taxon>
        <taxon>Cucujiformia</taxon>
        <taxon>Tenebrionidae</taxon>
        <taxon>Tenebrionidae incertae sedis</taxon>
        <taxon>Tribolium</taxon>
    </lineage>
</organism>
<dbReference type="EMBL" id="KQ971311">
    <property type="protein sequence ID" value="EEZ98913.1"/>
    <property type="molecule type" value="Genomic_DNA"/>
</dbReference>
<dbReference type="GO" id="GO:0005634">
    <property type="term" value="C:nucleus"/>
    <property type="evidence" value="ECO:0000318"/>
    <property type="project" value="GO_Central"/>
</dbReference>
<keyword evidence="2" id="KW-1185">Reference proteome</keyword>
<protein>
    <submittedName>
        <fullName evidence="1">Uncharacterized protein</fullName>
    </submittedName>
</protein>
<accession>D6WAZ3</accession>
<dbReference type="InterPro" id="IPR010487">
    <property type="entry name" value="NGRN/Rrg9"/>
</dbReference>
<dbReference type="OrthoDB" id="6415470at2759"/>
<gene>
    <name evidence="1" type="primary">AUGUSTUS-3.0.2_04532</name>
    <name evidence="1" type="ORF">TcasGA2_TC004532</name>
</gene>
<dbReference type="PANTHER" id="PTHR13475">
    <property type="entry name" value="NEUGRIN"/>
    <property type="match status" value="1"/>
</dbReference>
<dbReference type="PhylomeDB" id="D6WAZ3"/>